<organism evidence="2">
    <name type="scientific">Arundo donax</name>
    <name type="common">Giant reed</name>
    <name type="synonym">Donax arundinaceus</name>
    <dbReference type="NCBI Taxonomy" id="35708"/>
    <lineage>
        <taxon>Eukaryota</taxon>
        <taxon>Viridiplantae</taxon>
        <taxon>Streptophyta</taxon>
        <taxon>Embryophyta</taxon>
        <taxon>Tracheophyta</taxon>
        <taxon>Spermatophyta</taxon>
        <taxon>Magnoliopsida</taxon>
        <taxon>Liliopsida</taxon>
        <taxon>Poales</taxon>
        <taxon>Poaceae</taxon>
        <taxon>PACMAD clade</taxon>
        <taxon>Arundinoideae</taxon>
        <taxon>Arundineae</taxon>
        <taxon>Arundo</taxon>
    </lineage>
</organism>
<proteinExistence type="predicted"/>
<feature type="region of interest" description="Disordered" evidence="1">
    <location>
        <begin position="1"/>
        <end position="66"/>
    </location>
</feature>
<feature type="compositionally biased region" description="Low complexity" evidence="1">
    <location>
        <begin position="1"/>
        <end position="34"/>
    </location>
</feature>
<dbReference type="EMBL" id="GBRH01218695">
    <property type="protein sequence ID" value="JAD79200.1"/>
    <property type="molecule type" value="Transcribed_RNA"/>
</dbReference>
<evidence type="ECO:0000256" key="1">
    <source>
        <dbReference type="SAM" id="MobiDB-lite"/>
    </source>
</evidence>
<sequence>MAPAAATTARSPAAATSSPRASARPPSLVPPRSAKGSRSRRRSASATASRTSPRRKRMKCMSSQQVRSVCRLNSLGRTKFRTSSRTSMTCPVHQFPTWE</sequence>
<evidence type="ECO:0000313" key="2">
    <source>
        <dbReference type="EMBL" id="JAD79200.1"/>
    </source>
</evidence>
<dbReference type="AlphaFoldDB" id="A0A0A9D0P1"/>
<protein>
    <submittedName>
        <fullName evidence="2">Uncharacterized protein</fullName>
    </submittedName>
</protein>
<accession>A0A0A9D0P1</accession>
<name>A0A0A9D0P1_ARUDO</name>
<reference evidence="2" key="2">
    <citation type="journal article" date="2015" name="Data Brief">
        <title>Shoot transcriptome of the giant reed, Arundo donax.</title>
        <authorList>
            <person name="Barrero R.A."/>
            <person name="Guerrero F.D."/>
            <person name="Moolhuijzen P."/>
            <person name="Goolsby J.A."/>
            <person name="Tidwell J."/>
            <person name="Bellgard S.E."/>
            <person name="Bellgard M.I."/>
        </authorList>
    </citation>
    <scope>NUCLEOTIDE SEQUENCE</scope>
    <source>
        <tissue evidence="2">Shoot tissue taken approximately 20 cm above the soil surface</tissue>
    </source>
</reference>
<reference evidence="2" key="1">
    <citation type="submission" date="2014-09" db="EMBL/GenBank/DDBJ databases">
        <authorList>
            <person name="Magalhaes I.L.F."/>
            <person name="Oliveira U."/>
            <person name="Santos F.R."/>
            <person name="Vidigal T.H.D.A."/>
            <person name="Brescovit A.D."/>
            <person name="Santos A.J."/>
        </authorList>
    </citation>
    <scope>NUCLEOTIDE SEQUENCE</scope>
    <source>
        <tissue evidence="2">Shoot tissue taken approximately 20 cm above the soil surface</tissue>
    </source>
</reference>